<protein>
    <recommendedName>
        <fullName evidence="4">U1-type domain-containing protein</fullName>
    </recommendedName>
</protein>
<evidence type="ECO:0000256" key="1">
    <source>
        <dbReference type="SAM" id="MobiDB-lite"/>
    </source>
</evidence>
<feature type="region of interest" description="Disordered" evidence="1">
    <location>
        <begin position="249"/>
        <end position="268"/>
    </location>
</feature>
<evidence type="ECO:0000313" key="2">
    <source>
        <dbReference type="EMBL" id="OXA46473.1"/>
    </source>
</evidence>
<comment type="caution">
    <text evidence="2">The sequence shown here is derived from an EMBL/GenBank/DDBJ whole genome shotgun (WGS) entry which is preliminary data.</text>
</comment>
<sequence length="323" mass="36067">MATDIFNDDWIQEEQFQGWLVKVSNDERRSYCRFCAIVLQARKGDLSAHGRTQAHIANAKIAQESGISTGPISVQIVCNEEENEDFTQPEEDAGGGGEIEYKPELFDTIRTRQKRTSTSGKNYIKKYRTAWEEEEEFKDWLQAYPDDAVAAEGWGAEGQYPHDYSIASPPHLKPLAPLSYNVKHDLSCHARTARHLKKIQEYKGDQFFMIAGDVVATSLASPIKRTLETSASSSAGGGEIGEIGIEIDTNGIFPDNGTPDGSPDDKRPRIIKMSKAHLKKESPKPFSRKKVRFTSADVVEAIENNEFTGYELLQIVKKAVPKL</sequence>
<organism evidence="2 3">
    <name type="scientific">Folsomia candida</name>
    <name type="common">Springtail</name>
    <dbReference type="NCBI Taxonomy" id="158441"/>
    <lineage>
        <taxon>Eukaryota</taxon>
        <taxon>Metazoa</taxon>
        <taxon>Ecdysozoa</taxon>
        <taxon>Arthropoda</taxon>
        <taxon>Hexapoda</taxon>
        <taxon>Collembola</taxon>
        <taxon>Entomobryomorpha</taxon>
        <taxon>Isotomoidea</taxon>
        <taxon>Isotomidae</taxon>
        <taxon>Proisotominae</taxon>
        <taxon>Folsomia</taxon>
    </lineage>
</organism>
<keyword evidence="3" id="KW-1185">Reference proteome</keyword>
<reference evidence="2 3" key="1">
    <citation type="submission" date="2015-12" db="EMBL/GenBank/DDBJ databases">
        <title>The genome of Folsomia candida.</title>
        <authorList>
            <person name="Faddeeva A."/>
            <person name="Derks M.F."/>
            <person name="Anvar Y."/>
            <person name="Smit S."/>
            <person name="Van Straalen N."/>
            <person name="Roelofs D."/>
        </authorList>
    </citation>
    <scope>NUCLEOTIDE SEQUENCE [LARGE SCALE GENOMIC DNA]</scope>
    <source>
        <strain evidence="2 3">VU population</strain>
        <tissue evidence="2">Whole body</tissue>
    </source>
</reference>
<gene>
    <name evidence="2" type="ORF">Fcan01_18564</name>
</gene>
<accession>A0A226DMM6</accession>
<evidence type="ECO:0000313" key="3">
    <source>
        <dbReference type="Proteomes" id="UP000198287"/>
    </source>
</evidence>
<evidence type="ECO:0008006" key="4">
    <source>
        <dbReference type="Google" id="ProtNLM"/>
    </source>
</evidence>
<dbReference type="AlphaFoldDB" id="A0A226DMM6"/>
<dbReference type="Proteomes" id="UP000198287">
    <property type="component" value="Unassembled WGS sequence"/>
</dbReference>
<dbReference type="OrthoDB" id="10023262at2759"/>
<dbReference type="EMBL" id="LNIX01000015">
    <property type="protein sequence ID" value="OXA46473.1"/>
    <property type="molecule type" value="Genomic_DNA"/>
</dbReference>
<dbReference type="OMA" id="NEFTGYE"/>
<proteinExistence type="predicted"/>
<name>A0A226DMM6_FOLCA</name>